<name>A0AAF3F3M5_9BILA</name>
<proteinExistence type="predicted"/>
<accession>A0AAF3F3M5</accession>
<evidence type="ECO:0000313" key="1">
    <source>
        <dbReference type="Proteomes" id="UP000887575"/>
    </source>
</evidence>
<keyword evidence="1" id="KW-1185">Reference proteome</keyword>
<dbReference type="Proteomes" id="UP000887575">
    <property type="component" value="Unassembled WGS sequence"/>
</dbReference>
<sequence length="147" mass="16647">MTSPSLPKKRKAEPIPDDEAALASKLFSNRILAKKEYDDDDDFESDLDDDIQVTAEETTVSKAVWHDEDDDESGKLIQIKKSKLTDHLRKTTDDGEGISKGDFQQRLRGAFTKLNSRGKQPKWAQMREEKLDDDADNLVREITHTAG</sequence>
<organism evidence="1 2">
    <name type="scientific">Mesorhabditis belari</name>
    <dbReference type="NCBI Taxonomy" id="2138241"/>
    <lineage>
        <taxon>Eukaryota</taxon>
        <taxon>Metazoa</taxon>
        <taxon>Ecdysozoa</taxon>
        <taxon>Nematoda</taxon>
        <taxon>Chromadorea</taxon>
        <taxon>Rhabditida</taxon>
        <taxon>Rhabditina</taxon>
        <taxon>Rhabditomorpha</taxon>
        <taxon>Rhabditoidea</taxon>
        <taxon>Rhabditidae</taxon>
        <taxon>Mesorhabditinae</taxon>
        <taxon>Mesorhabditis</taxon>
    </lineage>
</organism>
<reference evidence="2" key="1">
    <citation type="submission" date="2024-02" db="UniProtKB">
        <authorList>
            <consortium name="WormBaseParasite"/>
        </authorList>
    </citation>
    <scope>IDENTIFICATION</scope>
</reference>
<protein>
    <submittedName>
        <fullName evidence="2">Uncharacterized protein</fullName>
    </submittedName>
</protein>
<dbReference type="AlphaFoldDB" id="A0AAF3F3M5"/>
<evidence type="ECO:0000313" key="2">
    <source>
        <dbReference type="WBParaSite" id="MBELARI_LOCUS21136"/>
    </source>
</evidence>
<dbReference type="WBParaSite" id="MBELARI_LOCUS21136">
    <property type="protein sequence ID" value="MBELARI_LOCUS21136"/>
    <property type="gene ID" value="MBELARI_LOCUS21136"/>
</dbReference>